<comment type="caution">
    <text evidence="3">The sequence shown here is derived from an EMBL/GenBank/DDBJ whole genome shotgun (WGS) entry which is preliminary data.</text>
</comment>
<evidence type="ECO:0000259" key="2">
    <source>
        <dbReference type="PROSITE" id="PS50975"/>
    </source>
</evidence>
<dbReference type="RefSeq" id="WP_066336982.1">
    <property type="nucleotide sequence ID" value="NZ_LWSG01000034.1"/>
</dbReference>
<evidence type="ECO:0000313" key="4">
    <source>
        <dbReference type="Proteomes" id="UP000078534"/>
    </source>
</evidence>
<name>A0A179SQH9_9BACI</name>
<keyword evidence="1" id="KW-0547">Nucleotide-binding</keyword>
<accession>A0A179SQH9</accession>
<dbReference type="Proteomes" id="UP000078534">
    <property type="component" value="Unassembled WGS sequence"/>
</dbReference>
<proteinExistence type="predicted"/>
<dbReference type="EMBL" id="LWSG01000034">
    <property type="protein sequence ID" value="OAS84026.1"/>
    <property type="molecule type" value="Genomic_DNA"/>
</dbReference>
<reference evidence="4" key="1">
    <citation type="submission" date="2016-04" db="EMBL/GenBank/DDBJ databases">
        <authorList>
            <person name="Lyu Z."/>
            <person name="Lyu W."/>
        </authorList>
    </citation>
    <scope>NUCLEOTIDE SEQUENCE [LARGE SCALE GENOMIC DNA]</scope>
    <source>
        <strain evidence="4">C44</strain>
    </source>
</reference>
<organism evidence="3 4">
    <name type="scientific">Metabacillus litoralis</name>
    <dbReference type="NCBI Taxonomy" id="152268"/>
    <lineage>
        <taxon>Bacteria</taxon>
        <taxon>Bacillati</taxon>
        <taxon>Bacillota</taxon>
        <taxon>Bacilli</taxon>
        <taxon>Bacillales</taxon>
        <taxon>Bacillaceae</taxon>
        <taxon>Metabacillus</taxon>
    </lineage>
</organism>
<dbReference type="GO" id="GO:0046872">
    <property type="term" value="F:metal ion binding"/>
    <property type="evidence" value="ECO:0007669"/>
    <property type="project" value="InterPro"/>
</dbReference>
<sequence length="353" mass="40899">MKKFNYSPLVGILTSKGKLEDSFRGDHSVFKSIQKELMKVGGLSFIFTTEGVHRDYVSGYIYLHHDQKWGKLSFPFPDLIYNKVSSRIEETHAPFLALKQLYKKEGKYFFNPCFFNKWESYCSLSKSKQLSAYLPKTWIYTNINDLLSKLSTYHALYVKPVTGHKGKGIYKLSFDGLHFYLHRKNKRIKYFHSDFVQDIETLLKNKQYLIQTEIHTDKIDKCKYDLRILCLFDNGIHKIFGVGVRKAAAHSIITHVPNGGDIISFQRIEHKCSISQLNWLAQTVGAQLTESYGFIGEFSMDVGLTPQGDPMLFEVNSKPMIFDEMTIQKNRITQLVELFTKLTNVTTFVQEDF</sequence>
<dbReference type="InterPro" id="IPR011761">
    <property type="entry name" value="ATP-grasp"/>
</dbReference>
<keyword evidence="4" id="KW-1185">Reference proteome</keyword>
<dbReference type="SUPFAM" id="SSF56059">
    <property type="entry name" value="Glutathione synthetase ATP-binding domain-like"/>
    <property type="match status" value="1"/>
</dbReference>
<evidence type="ECO:0000313" key="3">
    <source>
        <dbReference type="EMBL" id="OAS84026.1"/>
    </source>
</evidence>
<dbReference type="OrthoDB" id="7869153at2"/>
<feature type="domain" description="ATP-grasp" evidence="2">
    <location>
        <begin position="124"/>
        <end position="344"/>
    </location>
</feature>
<keyword evidence="1" id="KW-0067">ATP-binding</keyword>
<dbReference type="Pfam" id="PF14398">
    <property type="entry name" value="ATPgrasp_YheCD"/>
    <property type="match status" value="1"/>
</dbReference>
<protein>
    <recommendedName>
        <fullName evidence="2">ATP-grasp domain-containing protein</fullName>
    </recommendedName>
</protein>
<dbReference type="STRING" id="152268.A6K24_07940"/>
<gene>
    <name evidence="3" type="ORF">A6K24_07940</name>
</gene>
<dbReference type="InterPro" id="IPR026838">
    <property type="entry name" value="YheC/D"/>
</dbReference>
<dbReference type="AlphaFoldDB" id="A0A179SQH9"/>
<evidence type="ECO:0000256" key="1">
    <source>
        <dbReference type="PROSITE-ProRule" id="PRU00409"/>
    </source>
</evidence>
<dbReference type="PROSITE" id="PS50975">
    <property type="entry name" value="ATP_GRASP"/>
    <property type="match status" value="1"/>
</dbReference>
<dbReference type="GO" id="GO:0005524">
    <property type="term" value="F:ATP binding"/>
    <property type="evidence" value="ECO:0007669"/>
    <property type="project" value="UniProtKB-UniRule"/>
</dbReference>